<dbReference type="KEGG" id="sta:STHERM_c19640"/>
<name>E0RQC3_WINT6</name>
<dbReference type="AlphaFoldDB" id="E0RQC3"/>
<reference evidence="1 2" key="2">
    <citation type="journal article" date="2010" name="J. Bacteriol.">
        <title>Genome sequence of the polysaccharide-degrading, thermophilic anaerobe Spirochaeta thermophila DSM 6192.</title>
        <authorList>
            <person name="Angelov A."/>
            <person name="Liebl S."/>
            <person name="Ballschmiter M."/>
            <person name="Bomeke M."/>
            <person name="Lehmann R."/>
            <person name="Liesegang H."/>
            <person name="Daniel R."/>
            <person name="Liebl W."/>
        </authorList>
    </citation>
    <scope>NUCLEOTIDE SEQUENCE [LARGE SCALE GENOMIC DNA]</scope>
    <source>
        <strain evidence="2">ATCC 49972 / DSM 6192 / RI 19.B1</strain>
    </source>
</reference>
<reference key="1">
    <citation type="submission" date="2009-08" db="EMBL/GenBank/DDBJ databases">
        <title>The genome sequence of Spirochaeta thermophila DSM6192.</title>
        <authorList>
            <person name="Angelov A."/>
            <person name="Mientus M."/>
            <person name="Wittenberg S."/>
            <person name="Lehmann R."/>
            <person name="Liesegang H."/>
            <person name="Daniel R."/>
            <person name="Liebl W."/>
        </authorList>
    </citation>
    <scope>NUCLEOTIDE SEQUENCE</scope>
    <source>
        <strain>DSM 6192</strain>
    </source>
</reference>
<dbReference type="HOGENOM" id="CLU_3383867_0_0_12"/>
<organism evidence="1 2">
    <name type="scientific">Winmispira thermophila (strain ATCC 49972 / DSM 6192 / RI 19.B1)</name>
    <name type="common">Spirochaeta thermophila</name>
    <dbReference type="NCBI Taxonomy" id="665571"/>
    <lineage>
        <taxon>Bacteria</taxon>
        <taxon>Pseudomonadati</taxon>
        <taxon>Spirochaetota</taxon>
        <taxon>Spirochaetia</taxon>
        <taxon>Winmispirales</taxon>
        <taxon>Winmispiraceae</taxon>
        <taxon>Winmispira</taxon>
    </lineage>
</organism>
<gene>
    <name evidence="1" type="ordered locus">STHERM_c19640</name>
</gene>
<evidence type="ECO:0000313" key="2">
    <source>
        <dbReference type="Proteomes" id="UP000001296"/>
    </source>
</evidence>
<sequence length="33" mass="3702">MRTPLVYVKVCVGDGEGFHGLHFSYKNSNIYIG</sequence>
<evidence type="ECO:0000313" key="1">
    <source>
        <dbReference type="EMBL" id="ADN02899.1"/>
    </source>
</evidence>
<dbReference type="EMBL" id="CP001698">
    <property type="protein sequence ID" value="ADN02899.1"/>
    <property type="molecule type" value="Genomic_DNA"/>
</dbReference>
<proteinExistence type="predicted"/>
<protein>
    <submittedName>
        <fullName evidence="1">Uncharacterized protein</fullName>
    </submittedName>
</protein>
<accession>E0RQC3</accession>
<dbReference type="Proteomes" id="UP000001296">
    <property type="component" value="Chromosome"/>
</dbReference>
<dbReference type="PaxDb" id="665571-STHERM_c19640"/>